<organism evidence="2 3">
    <name type="scientific">Actinomadura parmotrematis</name>
    <dbReference type="NCBI Taxonomy" id="2864039"/>
    <lineage>
        <taxon>Bacteria</taxon>
        <taxon>Bacillati</taxon>
        <taxon>Actinomycetota</taxon>
        <taxon>Actinomycetes</taxon>
        <taxon>Streptosporangiales</taxon>
        <taxon>Thermomonosporaceae</taxon>
        <taxon>Actinomadura</taxon>
    </lineage>
</organism>
<keyword evidence="3" id="KW-1185">Reference proteome</keyword>
<evidence type="ECO:0000313" key="3">
    <source>
        <dbReference type="Proteomes" id="UP000774570"/>
    </source>
</evidence>
<protein>
    <submittedName>
        <fullName evidence="2">Uncharacterized protein</fullName>
    </submittedName>
</protein>
<dbReference type="EMBL" id="JAIBOA010000022">
    <property type="protein sequence ID" value="MBW8486341.1"/>
    <property type="molecule type" value="Genomic_DNA"/>
</dbReference>
<gene>
    <name evidence="2" type="ORF">K1Y72_28510</name>
</gene>
<reference evidence="2 3" key="1">
    <citation type="submission" date="2021-07" db="EMBL/GenBank/DDBJ databases">
        <title>Actinomadura sp. PM05-2 isolated from lichen.</title>
        <authorList>
            <person name="Somphong A."/>
            <person name="Phongsopitanun W."/>
            <person name="Tanasupawat S."/>
            <person name="Peongsungnone V."/>
        </authorList>
    </citation>
    <scope>NUCLEOTIDE SEQUENCE [LARGE SCALE GENOMIC DNA]</scope>
    <source>
        <strain evidence="2 3">PM05-2</strain>
    </source>
</reference>
<sequence>MPNLHGSGSSRGEQANGARFPWRSDLRETGDRLYALAGLAGELHHLGWTSILYVPGRGQAVLAVPKPRPAIGNLDVAVASASDGRVFVWGGVVQCPAADPARAAWMVARTVA</sequence>
<evidence type="ECO:0000256" key="1">
    <source>
        <dbReference type="SAM" id="MobiDB-lite"/>
    </source>
</evidence>
<comment type="caution">
    <text evidence="2">The sequence shown here is derived from an EMBL/GenBank/DDBJ whole genome shotgun (WGS) entry which is preliminary data.</text>
</comment>
<name>A0ABS7G1G4_9ACTN</name>
<feature type="compositionally biased region" description="Polar residues" evidence="1">
    <location>
        <begin position="1"/>
        <end position="13"/>
    </location>
</feature>
<feature type="region of interest" description="Disordered" evidence="1">
    <location>
        <begin position="1"/>
        <end position="22"/>
    </location>
</feature>
<accession>A0ABS7G1G4</accession>
<dbReference type="RefSeq" id="WP_220169573.1">
    <property type="nucleotide sequence ID" value="NZ_JAIBOA010000022.1"/>
</dbReference>
<evidence type="ECO:0000313" key="2">
    <source>
        <dbReference type="EMBL" id="MBW8486341.1"/>
    </source>
</evidence>
<dbReference type="Proteomes" id="UP000774570">
    <property type="component" value="Unassembled WGS sequence"/>
</dbReference>
<proteinExistence type="predicted"/>